<dbReference type="AlphaFoldDB" id="A0A4Y2KW47"/>
<organism evidence="1 2">
    <name type="scientific">Araneus ventricosus</name>
    <name type="common">Orbweaver spider</name>
    <name type="synonym">Epeira ventricosa</name>
    <dbReference type="NCBI Taxonomy" id="182803"/>
    <lineage>
        <taxon>Eukaryota</taxon>
        <taxon>Metazoa</taxon>
        <taxon>Ecdysozoa</taxon>
        <taxon>Arthropoda</taxon>
        <taxon>Chelicerata</taxon>
        <taxon>Arachnida</taxon>
        <taxon>Araneae</taxon>
        <taxon>Araneomorphae</taxon>
        <taxon>Entelegynae</taxon>
        <taxon>Araneoidea</taxon>
        <taxon>Araneidae</taxon>
        <taxon>Araneus</taxon>
    </lineage>
</organism>
<name>A0A4Y2KW47_ARAVE</name>
<evidence type="ECO:0000313" key="2">
    <source>
        <dbReference type="Proteomes" id="UP000499080"/>
    </source>
</evidence>
<dbReference type="EMBL" id="BGPR01004996">
    <property type="protein sequence ID" value="GBN05743.1"/>
    <property type="molecule type" value="Genomic_DNA"/>
</dbReference>
<comment type="caution">
    <text evidence="1">The sequence shown here is derived from an EMBL/GenBank/DDBJ whole genome shotgun (WGS) entry which is preliminary data.</text>
</comment>
<gene>
    <name evidence="1" type="ORF">AVEN_46339_1</name>
</gene>
<evidence type="ECO:0000313" key="1">
    <source>
        <dbReference type="EMBL" id="GBN05743.1"/>
    </source>
</evidence>
<sequence>MDALYYMQRFSAPLHFVKLFFLFFKPRKRLRITPLFASTDTSVDKESIPFPLAWCSVIHAQMPLEKKKTFPTDCFDSQNSLFGRHVDLIFLFCVDQPGLSEKRFR</sequence>
<reference evidence="1 2" key="1">
    <citation type="journal article" date="2019" name="Sci. Rep.">
        <title>Orb-weaving spider Araneus ventricosus genome elucidates the spidroin gene catalogue.</title>
        <authorList>
            <person name="Kono N."/>
            <person name="Nakamura H."/>
            <person name="Ohtoshi R."/>
            <person name="Moran D.A.P."/>
            <person name="Shinohara A."/>
            <person name="Yoshida Y."/>
            <person name="Fujiwara M."/>
            <person name="Mori M."/>
            <person name="Tomita M."/>
            <person name="Arakawa K."/>
        </authorList>
    </citation>
    <scope>NUCLEOTIDE SEQUENCE [LARGE SCALE GENOMIC DNA]</scope>
</reference>
<dbReference type="Proteomes" id="UP000499080">
    <property type="component" value="Unassembled WGS sequence"/>
</dbReference>
<proteinExistence type="predicted"/>
<protein>
    <submittedName>
        <fullName evidence="1">Uncharacterized protein</fullName>
    </submittedName>
</protein>
<accession>A0A4Y2KW47</accession>
<keyword evidence="2" id="KW-1185">Reference proteome</keyword>